<dbReference type="PATRIC" id="fig|1379.3.peg.1794"/>
<accession>A0A133ZPA2</accession>
<reference evidence="3" key="1">
    <citation type="submission" date="2016-01" db="EMBL/GenBank/DDBJ databases">
        <authorList>
            <person name="Mitreva M."/>
            <person name="Pepin K.H."/>
            <person name="Mihindukulasuriya K.A."/>
            <person name="Fulton R."/>
            <person name="Fronick C."/>
            <person name="O'Laughlin M."/>
            <person name="Miner T."/>
            <person name="Herter B."/>
            <person name="Rosa B.A."/>
            <person name="Cordes M."/>
            <person name="Tomlinson C."/>
            <person name="Wollam A."/>
            <person name="Palsikar V.B."/>
            <person name="Mardis E.R."/>
            <person name="Wilson R.K."/>
        </authorList>
    </citation>
    <scope>NUCLEOTIDE SEQUENCE [LARGE SCALE GENOMIC DNA]</scope>
    <source>
        <strain evidence="3">DNF01167</strain>
    </source>
</reference>
<evidence type="ECO:0000313" key="2">
    <source>
        <dbReference type="EMBL" id="KXB57261.1"/>
    </source>
</evidence>
<proteinExistence type="predicted"/>
<feature type="transmembrane region" description="Helical" evidence="1">
    <location>
        <begin position="97"/>
        <end position="119"/>
    </location>
</feature>
<evidence type="ECO:0000256" key="1">
    <source>
        <dbReference type="SAM" id="Phobius"/>
    </source>
</evidence>
<name>A0A133ZPA2_9BACL</name>
<evidence type="ECO:0000313" key="3">
    <source>
        <dbReference type="Proteomes" id="UP000070355"/>
    </source>
</evidence>
<dbReference type="AlphaFoldDB" id="A0A133ZPA2"/>
<dbReference type="STRING" id="1379.HMPREF3186_01801"/>
<dbReference type="EMBL" id="LSDC01000134">
    <property type="protein sequence ID" value="KXB57261.1"/>
    <property type="molecule type" value="Genomic_DNA"/>
</dbReference>
<organism evidence="2 3">
    <name type="scientific">Gemella haemolysans</name>
    <dbReference type="NCBI Taxonomy" id="1379"/>
    <lineage>
        <taxon>Bacteria</taxon>
        <taxon>Bacillati</taxon>
        <taxon>Bacillota</taxon>
        <taxon>Bacilli</taxon>
        <taxon>Bacillales</taxon>
        <taxon>Gemellaceae</taxon>
        <taxon>Gemella</taxon>
    </lineage>
</organism>
<keyword evidence="1" id="KW-0812">Transmembrane</keyword>
<feature type="transmembrane region" description="Helical" evidence="1">
    <location>
        <begin position="161"/>
        <end position="178"/>
    </location>
</feature>
<gene>
    <name evidence="2" type="ORF">HMPREF3186_01801</name>
</gene>
<dbReference type="Proteomes" id="UP000070355">
    <property type="component" value="Unassembled WGS sequence"/>
</dbReference>
<feature type="transmembrane region" description="Helical" evidence="1">
    <location>
        <begin position="184"/>
        <end position="202"/>
    </location>
</feature>
<comment type="caution">
    <text evidence="2">The sequence shown here is derived from an EMBL/GenBank/DDBJ whole genome shotgun (WGS) entry which is preliminary data.</text>
</comment>
<feature type="transmembrane region" description="Helical" evidence="1">
    <location>
        <begin position="49"/>
        <end position="76"/>
    </location>
</feature>
<keyword evidence="1" id="KW-0472">Membrane</keyword>
<sequence>MKKLLSKFQMNVILVILLFILEIKKYHDLSYDILIKNYINNVYILEHQLNITQLIFLISLYTLMLWNFINVFSVSLNNFKVIIKFHSRNIIQYYFKVILYLFKNLLFSYFGYIFIFNIIYIYKFKEICLRSLLVGNLEIVKIYFLFFMILLINTVFNFNKVIVMGFCYLTIVIYIVFLNNISFVYYYLIMILVIFFSIFKMYSTKDL</sequence>
<feature type="transmembrane region" description="Helical" evidence="1">
    <location>
        <begin position="139"/>
        <end position="156"/>
    </location>
</feature>
<keyword evidence="1" id="KW-1133">Transmembrane helix</keyword>
<protein>
    <submittedName>
        <fullName evidence="2">Uncharacterized protein</fullName>
    </submittedName>
</protein>